<evidence type="ECO:0000313" key="1">
    <source>
        <dbReference type="EMBL" id="MPL94883.1"/>
    </source>
</evidence>
<dbReference type="AlphaFoldDB" id="A0A644VX42"/>
<comment type="caution">
    <text evidence="1">The sequence shown here is derived from an EMBL/GenBank/DDBJ whole genome shotgun (WGS) entry which is preliminary data.</text>
</comment>
<protein>
    <submittedName>
        <fullName evidence="1">Uncharacterized protein</fullName>
    </submittedName>
</protein>
<reference evidence="1" key="1">
    <citation type="submission" date="2019-08" db="EMBL/GenBank/DDBJ databases">
        <authorList>
            <person name="Kucharzyk K."/>
            <person name="Murdoch R.W."/>
            <person name="Higgins S."/>
            <person name="Loffler F."/>
        </authorList>
    </citation>
    <scope>NUCLEOTIDE SEQUENCE</scope>
</reference>
<accession>A0A644VX42</accession>
<sequence>MARSAGAAGAHRLGEALEEVIAVLRAGARLGVILHREHRPPLHRDAAVRTVEERDMGLLHALRQGLRIDGEAVVHRGDLDLAGGQVLDRVVGAVVAVVHLDRLRAKREGEHLVAEADAEERQLGVQNALDHRHGIGAGRGRVARPVRQEHALGVQCEHVLGGGRGGQNGDLAAGRGEAAQDVALRAIVDRDDLQARALAAAVALGPGPPLFIPSVALRAGHILGEVEADKALPLARLLHQRLDVEVALRVVGDGDMRRALLADCTGQAAGVDAADADPALLHQPVDEVVGGAPVRGIGRVPFHHETGGDRLGGLVILGVDADVADMGEGEGDDLAGIARVGHDLLIAGHRGVEHQLGDGDAGGAEALAVEQLAVCQRDQRGGLFR</sequence>
<dbReference type="EMBL" id="VSSQ01000445">
    <property type="protein sequence ID" value="MPL94883.1"/>
    <property type="molecule type" value="Genomic_DNA"/>
</dbReference>
<organism evidence="1">
    <name type="scientific">bioreactor metagenome</name>
    <dbReference type="NCBI Taxonomy" id="1076179"/>
    <lineage>
        <taxon>unclassified sequences</taxon>
        <taxon>metagenomes</taxon>
        <taxon>ecological metagenomes</taxon>
    </lineage>
</organism>
<gene>
    <name evidence="1" type="ORF">SDC9_41042</name>
</gene>
<proteinExistence type="predicted"/>
<name>A0A644VX42_9ZZZZ</name>